<dbReference type="Proteomes" id="UP001158067">
    <property type="component" value="Unassembled WGS sequence"/>
</dbReference>
<keyword evidence="3" id="KW-1185">Reference proteome</keyword>
<evidence type="ECO:0000313" key="3">
    <source>
        <dbReference type="Proteomes" id="UP001158067"/>
    </source>
</evidence>
<dbReference type="RefSeq" id="WP_283433488.1">
    <property type="nucleotide sequence ID" value="NZ_FXUG01000008.1"/>
</dbReference>
<proteinExistence type="predicted"/>
<feature type="chain" id="PRO_5046406439" description="Secreted protein" evidence="1">
    <location>
        <begin position="21"/>
        <end position="59"/>
    </location>
</feature>
<sequence length="59" mass="6226">MVKVCKPFLLSVSIVFLLMAGCGDSDKGTVVGSGDMEGIEAYRAMVDADEANQKSLDGR</sequence>
<keyword evidence="1" id="KW-0732">Signal</keyword>
<gene>
    <name evidence="2" type="ORF">SAMN06265222_108119</name>
</gene>
<accession>A0ABY1QA12</accession>
<evidence type="ECO:0008006" key="4">
    <source>
        <dbReference type="Google" id="ProtNLM"/>
    </source>
</evidence>
<evidence type="ECO:0000313" key="2">
    <source>
        <dbReference type="EMBL" id="SMP63625.1"/>
    </source>
</evidence>
<protein>
    <recommendedName>
        <fullName evidence="4">Secreted protein</fullName>
    </recommendedName>
</protein>
<reference evidence="2 3" key="1">
    <citation type="submission" date="2017-05" db="EMBL/GenBank/DDBJ databases">
        <authorList>
            <person name="Varghese N."/>
            <person name="Submissions S."/>
        </authorList>
    </citation>
    <scope>NUCLEOTIDE SEQUENCE [LARGE SCALE GENOMIC DNA]</scope>
    <source>
        <strain evidence="2 3">DSM 25457</strain>
    </source>
</reference>
<dbReference type="PROSITE" id="PS51257">
    <property type="entry name" value="PROKAR_LIPOPROTEIN"/>
    <property type="match status" value="1"/>
</dbReference>
<comment type="caution">
    <text evidence="2">The sequence shown here is derived from an EMBL/GenBank/DDBJ whole genome shotgun (WGS) entry which is preliminary data.</text>
</comment>
<evidence type="ECO:0000256" key="1">
    <source>
        <dbReference type="SAM" id="SignalP"/>
    </source>
</evidence>
<dbReference type="EMBL" id="FXUG01000008">
    <property type="protein sequence ID" value="SMP63625.1"/>
    <property type="molecule type" value="Genomic_DNA"/>
</dbReference>
<name>A0ABY1QA12_9BACT</name>
<feature type="signal peptide" evidence="1">
    <location>
        <begin position="1"/>
        <end position="20"/>
    </location>
</feature>
<organism evidence="2 3">
    <name type="scientific">Neorhodopirellula lusitana</name>
    <dbReference type="NCBI Taxonomy" id="445327"/>
    <lineage>
        <taxon>Bacteria</taxon>
        <taxon>Pseudomonadati</taxon>
        <taxon>Planctomycetota</taxon>
        <taxon>Planctomycetia</taxon>
        <taxon>Pirellulales</taxon>
        <taxon>Pirellulaceae</taxon>
        <taxon>Neorhodopirellula</taxon>
    </lineage>
</organism>